<feature type="region of interest" description="Disordered" evidence="1">
    <location>
        <begin position="568"/>
        <end position="593"/>
    </location>
</feature>
<reference evidence="2" key="2">
    <citation type="journal article" date="2022" name="Elife">
        <title>Obligate sexual reproduction of a homothallic fungus closely related to the Cryptococcus pathogenic species complex.</title>
        <authorList>
            <person name="Passer A.R."/>
            <person name="Clancey S.A."/>
            <person name="Shea T."/>
            <person name="David-Palma M."/>
            <person name="Averette A.F."/>
            <person name="Boekhout T."/>
            <person name="Porcel B.M."/>
            <person name="Nowrousian M."/>
            <person name="Cuomo C.A."/>
            <person name="Sun S."/>
            <person name="Heitman J."/>
            <person name="Coelho M.A."/>
        </authorList>
    </citation>
    <scope>NUCLEOTIDE SEQUENCE</scope>
    <source>
        <strain evidence="2">CBS 7841</strain>
    </source>
</reference>
<feature type="region of interest" description="Disordered" evidence="1">
    <location>
        <begin position="896"/>
        <end position="924"/>
    </location>
</feature>
<dbReference type="AlphaFoldDB" id="A0A1E3IH68"/>
<keyword evidence="3" id="KW-1185">Reference proteome</keyword>
<feature type="region of interest" description="Disordered" evidence="1">
    <location>
        <begin position="1076"/>
        <end position="1115"/>
    </location>
</feature>
<feature type="compositionally biased region" description="Acidic residues" evidence="1">
    <location>
        <begin position="409"/>
        <end position="420"/>
    </location>
</feature>
<dbReference type="KEGG" id="cdep:91086115"/>
<reference evidence="2" key="3">
    <citation type="submission" date="2024-01" db="EMBL/GenBank/DDBJ databases">
        <authorList>
            <person name="Coelho M.A."/>
            <person name="David-Palma M."/>
            <person name="Shea T."/>
            <person name="Sun S."/>
            <person name="Cuomo C.A."/>
            <person name="Heitman J."/>
        </authorList>
    </citation>
    <scope>NUCLEOTIDE SEQUENCE</scope>
    <source>
        <strain evidence="2">CBS 7841</strain>
    </source>
</reference>
<dbReference type="OrthoDB" id="3357948at2759"/>
<feature type="region of interest" description="Disordered" evidence="1">
    <location>
        <begin position="961"/>
        <end position="987"/>
    </location>
</feature>
<feature type="region of interest" description="Disordered" evidence="1">
    <location>
        <begin position="703"/>
        <end position="862"/>
    </location>
</feature>
<feature type="region of interest" description="Disordered" evidence="1">
    <location>
        <begin position="1"/>
        <end position="37"/>
    </location>
</feature>
<feature type="compositionally biased region" description="Basic and acidic residues" evidence="1">
    <location>
        <begin position="1003"/>
        <end position="1013"/>
    </location>
</feature>
<feature type="compositionally biased region" description="Low complexity" evidence="1">
    <location>
        <begin position="1077"/>
        <end position="1091"/>
    </location>
</feature>
<feature type="region of interest" description="Disordered" evidence="1">
    <location>
        <begin position="376"/>
        <end position="421"/>
    </location>
</feature>
<dbReference type="RefSeq" id="XP_066067431.1">
    <property type="nucleotide sequence ID" value="XM_066211334.1"/>
</dbReference>
<feature type="region of interest" description="Disordered" evidence="1">
    <location>
        <begin position="149"/>
        <end position="175"/>
    </location>
</feature>
<feature type="compositionally biased region" description="Basic and acidic residues" evidence="1">
    <location>
        <begin position="796"/>
        <end position="810"/>
    </location>
</feature>
<gene>
    <name evidence="2" type="ORF">L203_101903</name>
</gene>
<feature type="compositionally biased region" description="Basic and acidic residues" evidence="1">
    <location>
        <begin position="759"/>
        <end position="776"/>
    </location>
</feature>
<sequence length="1190" mass="128867">MDVHLNAVAGPSSEGAVPRRQSNLDTLQPVSPSSAPPVPSAIAVTHPSQFIHTHHPRRGSQTPLGLHLISPVPPQHHLPTRNVGFHPNDTPEACLSRFSTATAIRRDSMASTTSTLTLTRPPPSAPLPSHTFYPANFSVARRQSSFTPSAVALTPASPTRAHAKGKTSRPASSDGNTLTGLVDLVSGISGLGVKDMHARRGSLPHLGQGNSTLQSVRGWNPSLPPQRSSVDVDDAQAVLPKENYKFGSGVSSMTPMSFSGSPFENGQGSEAGKRDDVDVFEQTEADEAERQQRAFLAATYGADGRRARERLSIGGQGGQNVGGPRRQSLKVWERVGMIRGSGDASTISAPVIHAHGSNLAGTLSGNEEIGERRGSLPIAIPGAGLLGKASSRREPKRETAEIREHDEKYEDDEDDDEDEAREGLGHMLSLPVRPLPPLLPLSDPGPRLLPSTLALHRANHLLNSRNLQSDPLPPPLPSSLHPPDPVDITEFDLDFILAGSQSHLAQSSESDIVEGSRKEGLPNGATLKLGRDGEDTFAKFVGEFDDEYGGRRGEWTFRSCHRSAALNGTSLQDPINTSTSSEPASKTEWESTGAGKYELLTNGEVKNNETGRSWRVRRVGAREYELEEVRLAGRDNNFKKTVTCDRFTLASKCVHRDQGGVKVPYFDIDPFVPVSSSHTPLQTRAFKHHANISEDVPQLKCRGSFTSSGRSDSTDSSTIFIPHFQSMPSSKIKKKDDRGQVSRDDTIFSSLSGSALKKAQREHDTSREPDDRKDRSFGGVLKRGLLSSFKSSSTSDGKRLAREEREKEQIQAHSWSGSNSSGSHERPPHLQHTRGVVKDGKARRSSSSLLDKGAKDDGIQYPHVKRSDQVRWKEGKAWDGVPEDAVAMIIPLKDEASSPNGATTPVPLCPTPPHTMKSSKDSLSVLRSPDGKVIPHPFFCSGSKQAMLVWFVPFNSEYDDEPRPSTASSKSSMNTSATSPTETSLLSSSLPKFQRFLRRRASKDKEAIKREAAQGHAQSQQMNLVKFGKKTSGPFLPFRSFRVVARVVDCKELRSGMEGLNKELSKVEWSKDGNVFSPSSPLTPPNLSASAGNPSIMPFLSGSSPSEEGSTEPSLKGRSFPTVIAVCHSRSQGVEFVVEGLDRLGLCKGESAWGPTGYEEWRGTGLSEYGRRLMDLLWAGCTGVMGLSAV</sequence>
<protein>
    <submittedName>
        <fullName evidence="2">Uncharacterized protein</fullName>
    </submittedName>
</protein>
<feature type="region of interest" description="Disordered" evidence="1">
    <location>
        <begin position="1003"/>
        <end position="1022"/>
    </location>
</feature>
<feature type="compositionally biased region" description="Basic and acidic residues" evidence="1">
    <location>
        <begin position="734"/>
        <end position="746"/>
    </location>
</feature>
<dbReference type="EMBL" id="CP143785">
    <property type="protein sequence ID" value="WVN86731.1"/>
    <property type="molecule type" value="Genomic_DNA"/>
</dbReference>
<feature type="compositionally biased region" description="Polar residues" evidence="1">
    <location>
        <begin position="568"/>
        <end position="584"/>
    </location>
</feature>
<dbReference type="Proteomes" id="UP000094043">
    <property type="component" value="Chromosome 2"/>
</dbReference>
<organism evidence="2 3">
    <name type="scientific">Cryptococcus depauperatus CBS 7841</name>
    <dbReference type="NCBI Taxonomy" id="1295531"/>
    <lineage>
        <taxon>Eukaryota</taxon>
        <taxon>Fungi</taxon>
        <taxon>Dikarya</taxon>
        <taxon>Basidiomycota</taxon>
        <taxon>Agaricomycotina</taxon>
        <taxon>Tremellomycetes</taxon>
        <taxon>Tremellales</taxon>
        <taxon>Cryptococcaceae</taxon>
        <taxon>Cryptococcus</taxon>
    </lineage>
</organism>
<dbReference type="GeneID" id="91086115"/>
<evidence type="ECO:0000313" key="3">
    <source>
        <dbReference type="Proteomes" id="UP000094043"/>
    </source>
</evidence>
<feature type="compositionally biased region" description="Low complexity" evidence="1">
    <location>
        <begin position="1101"/>
        <end position="1114"/>
    </location>
</feature>
<proteinExistence type="predicted"/>
<name>A0A1E3IH68_9TREE</name>
<evidence type="ECO:0000256" key="1">
    <source>
        <dbReference type="SAM" id="MobiDB-lite"/>
    </source>
</evidence>
<feature type="compositionally biased region" description="Basic and acidic residues" evidence="1">
    <location>
        <begin position="391"/>
        <end position="408"/>
    </location>
</feature>
<dbReference type="VEuPathDB" id="FungiDB:L203_03143"/>
<feature type="compositionally biased region" description="Low complexity" evidence="1">
    <location>
        <begin position="965"/>
        <end position="987"/>
    </location>
</feature>
<evidence type="ECO:0000313" key="2">
    <source>
        <dbReference type="EMBL" id="WVN86731.1"/>
    </source>
</evidence>
<feature type="compositionally biased region" description="Low complexity" evidence="1">
    <location>
        <begin position="703"/>
        <end position="717"/>
    </location>
</feature>
<accession>A0A1E3IH68</accession>
<reference evidence="2" key="1">
    <citation type="submission" date="2016-06" db="EMBL/GenBank/DDBJ databases">
        <authorList>
            <person name="Cuomo C."/>
            <person name="Litvintseva A."/>
            <person name="Heitman J."/>
            <person name="Chen Y."/>
            <person name="Sun S."/>
            <person name="Springer D."/>
            <person name="Dromer F."/>
            <person name="Young S."/>
            <person name="Zeng Q."/>
            <person name="Chapman S."/>
            <person name="Gujja S."/>
            <person name="Saif S."/>
            <person name="Birren B."/>
        </authorList>
    </citation>
    <scope>NUCLEOTIDE SEQUENCE</scope>
    <source>
        <strain evidence="2">CBS 7841</strain>
    </source>
</reference>